<feature type="domain" description="Glycoside hydrolase family 5" evidence="6">
    <location>
        <begin position="82"/>
        <end position="375"/>
    </location>
</feature>
<sequence length="455" mass="50709">MWVQHGLSVLFSTVFLLVFVTTASASSGGKLINRATSSDGVVRGVNLGGWLLTEKWITPSVYTNDAEDEWHLCEELGKKKCLSNLQDHWSSFFTKSDFEDIKAAGLNSLRIPIGYWAVDVRDDEPYVTGQYPYLIQAVYWAQELGLSILLDLHGAPGSQNGQDNSGLIGPTLFPTNTSNVDRTLNVLKNLTQEFSQDIYGGTVIGIELLNEPRLSSTFTMSGLKDFYTSASEIIRGVSDTINITMHDAFYGPQYWADYNPLANTTNSNNHFTIDTHQYYAFEPLNNLPHDVILEKVCNVSKILKLTNNGLLPIVVGEWSLETGHAPNSTSSTVQNKDDSQAKRTWFRLFFESQLAAYSPNGPNQPSIGWYYWTWKTDYDIDTWSYRRGIAQGYIPKDVSNSSTLAFPILDNGCVDSSFNYTAPRNPTSTGFRDLSSIRAVIWACLLGIAGFVVQL</sequence>
<keyword evidence="2 4" id="KW-0378">Hydrolase</keyword>
<keyword evidence="8" id="KW-1185">Reference proteome</keyword>
<dbReference type="InterPro" id="IPR018087">
    <property type="entry name" value="Glyco_hydro_5_CS"/>
</dbReference>
<gene>
    <name evidence="7" type="ORF">IL334_001905</name>
</gene>
<protein>
    <recommendedName>
        <fullName evidence="6">Glycoside hydrolase family 5 domain-containing protein</fullName>
    </recommendedName>
</protein>
<evidence type="ECO:0000256" key="1">
    <source>
        <dbReference type="ARBA" id="ARBA00005641"/>
    </source>
</evidence>
<evidence type="ECO:0000256" key="4">
    <source>
        <dbReference type="RuleBase" id="RU361153"/>
    </source>
</evidence>
<dbReference type="GeneID" id="87954036"/>
<evidence type="ECO:0000256" key="5">
    <source>
        <dbReference type="SAM" id="SignalP"/>
    </source>
</evidence>
<dbReference type="PANTHER" id="PTHR31297">
    <property type="entry name" value="GLUCAN ENDO-1,6-BETA-GLUCOSIDASE B"/>
    <property type="match status" value="1"/>
</dbReference>
<evidence type="ECO:0000256" key="2">
    <source>
        <dbReference type="ARBA" id="ARBA00022801"/>
    </source>
</evidence>
<proteinExistence type="inferred from homology"/>
<comment type="similarity">
    <text evidence="1 4">Belongs to the glycosyl hydrolase 5 (cellulase A) family.</text>
</comment>
<organism evidence="7 8">
    <name type="scientific">Kwoniella shivajii</name>
    <dbReference type="NCBI Taxonomy" id="564305"/>
    <lineage>
        <taxon>Eukaryota</taxon>
        <taxon>Fungi</taxon>
        <taxon>Dikarya</taxon>
        <taxon>Basidiomycota</taxon>
        <taxon>Agaricomycotina</taxon>
        <taxon>Tremellomycetes</taxon>
        <taxon>Tremellales</taxon>
        <taxon>Cryptococcaceae</taxon>
        <taxon>Kwoniella</taxon>
    </lineage>
</organism>
<dbReference type="InterPro" id="IPR017853">
    <property type="entry name" value="GH"/>
</dbReference>
<dbReference type="Proteomes" id="UP001329825">
    <property type="component" value="Chromosome 2"/>
</dbReference>
<reference evidence="7 8" key="1">
    <citation type="submission" date="2024-01" db="EMBL/GenBank/DDBJ databases">
        <title>Comparative genomics of Cryptococcus and Kwoniella reveals pathogenesis evolution and contrasting modes of karyotype evolution via chromosome fusion or intercentromeric recombination.</title>
        <authorList>
            <person name="Coelho M.A."/>
            <person name="David-Palma M."/>
            <person name="Shea T."/>
            <person name="Bowers K."/>
            <person name="McGinley-Smith S."/>
            <person name="Mohammad A.W."/>
            <person name="Gnirke A."/>
            <person name="Yurkov A.M."/>
            <person name="Nowrousian M."/>
            <person name="Sun S."/>
            <person name="Cuomo C.A."/>
            <person name="Heitman J."/>
        </authorList>
    </citation>
    <scope>NUCLEOTIDE SEQUENCE [LARGE SCALE GENOMIC DNA]</scope>
    <source>
        <strain evidence="7">CBS 11374</strain>
    </source>
</reference>
<dbReference type="SUPFAM" id="SSF51445">
    <property type="entry name" value="(Trans)glycosidases"/>
    <property type="match status" value="1"/>
</dbReference>
<keyword evidence="5" id="KW-0732">Signal</keyword>
<dbReference type="InterPro" id="IPR001547">
    <property type="entry name" value="Glyco_hydro_5"/>
</dbReference>
<keyword evidence="3 4" id="KW-0326">Glycosidase</keyword>
<dbReference type="Gene3D" id="3.20.20.80">
    <property type="entry name" value="Glycosidases"/>
    <property type="match status" value="1"/>
</dbReference>
<dbReference type="PROSITE" id="PS00659">
    <property type="entry name" value="GLYCOSYL_HYDROL_F5"/>
    <property type="match status" value="1"/>
</dbReference>
<feature type="chain" id="PRO_5046763371" description="Glycoside hydrolase family 5 domain-containing protein" evidence="5">
    <location>
        <begin position="26"/>
        <end position="455"/>
    </location>
</feature>
<dbReference type="InterPro" id="IPR050386">
    <property type="entry name" value="Glycosyl_hydrolase_5"/>
</dbReference>
<dbReference type="PANTHER" id="PTHR31297:SF42">
    <property type="entry name" value="GLYCOSIDE HYDROLASE FAMILY 5 DOMAIN-CONTAINING PROTEIN"/>
    <property type="match status" value="1"/>
</dbReference>
<evidence type="ECO:0000313" key="7">
    <source>
        <dbReference type="EMBL" id="WRT64964.1"/>
    </source>
</evidence>
<name>A0ABZ1CUE5_9TREE</name>
<feature type="signal peptide" evidence="5">
    <location>
        <begin position="1"/>
        <end position="25"/>
    </location>
</feature>
<evidence type="ECO:0000259" key="6">
    <source>
        <dbReference type="Pfam" id="PF00150"/>
    </source>
</evidence>
<dbReference type="RefSeq" id="XP_062789704.1">
    <property type="nucleotide sequence ID" value="XM_062933653.1"/>
</dbReference>
<evidence type="ECO:0000313" key="8">
    <source>
        <dbReference type="Proteomes" id="UP001329825"/>
    </source>
</evidence>
<evidence type="ECO:0000256" key="3">
    <source>
        <dbReference type="ARBA" id="ARBA00023295"/>
    </source>
</evidence>
<accession>A0ABZ1CUE5</accession>
<dbReference type="EMBL" id="CP141882">
    <property type="protein sequence ID" value="WRT64964.1"/>
    <property type="molecule type" value="Genomic_DNA"/>
</dbReference>
<dbReference type="Pfam" id="PF00150">
    <property type="entry name" value="Cellulase"/>
    <property type="match status" value="1"/>
</dbReference>